<evidence type="ECO:0000313" key="3">
    <source>
        <dbReference type="Proteomes" id="UP000305398"/>
    </source>
</evidence>
<dbReference type="KEGG" id="hyj:FHG12_16585"/>
<dbReference type="PANTHER" id="PTHR37299:SF1">
    <property type="entry name" value="STAGE 0 SPORULATION PROTEIN A HOMOLOG"/>
    <property type="match status" value="1"/>
</dbReference>
<keyword evidence="3" id="KW-1185">Reference proteome</keyword>
<dbReference type="RefSeq" id="WP_139516788.1">
    <property type="nucleotide sequence ID" value="NZ_CP040896.1"/>
</dbReference>
<dbReference type="AlphaFoldDB" id="A0A5B8A2I2"/>
<dbReference type="GO" id="GO:0000156">
    <property type="term" value="F:phosphorelay response regulator activity"/>
    <property type="evidence" value="ECO:0007669"/>
    <property type="project" value="InterPro"/>
</dbReference>
<gene>
    <name evidence="2" type="ORF">FHG12_16585</name>
</gene>
<evidence type="ECO:0000259" key="1">
    <source>
        <dbReference type="PROSITE" id="PS50930"/>
    </source>
</evidence>
<dbReference type="SMART" id="SM00850">
    <property type="entry name" value="LytTR"/>
    <property type="match status" value="1"/>
</dbReference>
<dbReference type="InterPro" id="IPR007492">
    <property type="entry name" value="LytTR_DNA-bd_dom"/>
</dbReference>
<dbReference type="Pfam" id="PF04397">
    <property type="entry name" value="LytTR"/>
    <property type="match status" value="1"/>
</dbReference>
<feature type="domain" description="HTH LytTR-type" evidence="1">
    <location>
        <begin position="25"/>
        <end position="129"/>
    </location>
</feature>
<dbReference type="GO" id="GO:0003677">
    <property type="term" value="F:DNA binding"/>
    <property type="evidence" value="ECO:0007669"/>
    <property type="project" value="InterPro"/>
</dbReference>
<evidence type="ECO:0000313" key="2">
    <source>
        <dbReference type="EMBL" id="QDA61614.1"/>
    </source>
</evidence>
<dbReference type="Gene3D" id="2.40.50.1020">
    <property type="entry name" value="LytTr DNA-binding domain"/>
    <property type="match status" value="1"/>
</dbReference>
<dbReference type="PROSITE" id="PS50930">
    <property type="entry name" value="HTH_LYTTR"/>
    <property type="match status" value="1"/>
</dbReference>
<dbReference type="PANTHER" id="PTHR37299">
    <property type="entry name" value="TRANSCRIPTIONAL REGULATOR-RELATED"/>
    <property type="match status" value="1"/>
</dbReference>
<proteinExistence type="predicted"/>
<sequence length="131" mass="15403">METSRLGSLPPEKAPLPADSYRKRLLVKDRHKLFFIKAADILYFDADGNYITLHTLRQTHTIYESLTQLEQRLDPADFTRINRSYIVNLNYIEELESYFNGEYLVRLVGGHCLKWTRGYRDRVKAFLGKNC</sequence>
<name>A0A5B8A2I2_9BACT</name>
<dbReference type="Proteomes" id="UP000305398">
    <property type="component" value="Chromosome"/>
</dbReference>
<organism evidence="2 3">
    <name type="scientific">Hymenobacter jejuensis</name>
    <dbReference type="NCBI Taxonomy" id="2502781"/>
    <lineage>
        <taxon>Bacteria</taxon>
        <taxon>Pseudomonadati</taxon>
        <taxon>Bacteroidota</taxon>
        <taxon>Cytophagia</taxon>
        <taxon>Cytophagales</taxon>
        <taxon>Hymenobacteraceae</taxon>
        <taxon>Hymenobacter</taxon>
    </lineage>
</organism>
<dbReference type="InterPro" id="IPR046947">
    <property type="entry name" value="LytR-like"/>
</dbReference>
<dbReference type="EMBL" id="CP040896">
    <property type="protein sequence ID" value="QDA61614.1"/>
    <property type="molecule type" value="Genomic_DNA"/>
</dbReference>
<protein>
    <submittedName>
        <fullName evidence="2">LytTR family transcriptional regulator</fullName>
    </submittedName>
</protein>
<accession>A0A5B8A2I2</accession>
<reference evidence="2 3" key="1">
    <citation type="submission" date="2019-06" db="EMBL/GenBank/DDBJ databases">
        <authorList>
            <person name="Srinivasan S."/>
        </authorList>
    </citation>
    <scope>NUCLEOTIDE SEQUENCE [LARGE SCALE GENOMIC DNA]</scope>
    <source>
        <strain evidence="2 3">17J68-5</strain>
    </source>
</reference>
<dbReference type="OrthoDB" id="1646880at2"/>